<dbReference type="InterPro" id="IPR001623">
    <property type="entry name" value="DnaJ_domain"/>
</dbReference>
<evidence type="ECO:0000256" key="1">
    <source>
        <dbReference type="ARBA" id="ARBA00023186"/>
    </source>
</evidence>
<evidence type="ECO:0000259" key="2">
    <source>
        <dbReference type="PROSITE" id="PS50076"/>
    </source>
</evidence>
<keyword evidence="1" id="KW-0143">Chaperone</keyword>
<dbReference type="GO" id="GO:0007005">
    <property type="term" value="P:mitochondrion organization"/>
    <property type="evidence" value="ECO:0007669"/>
    <property type="project" value="TreeGrafter"/>
</dbReference>
<dbReference type="PANTHER" id="PTHR44145:SF3">
    <property type="entry name" value="DNAJ HOMOLOG SUBFAMILY A MEMBER 3, MITOCHONDRIAL"/>
    <property type="match status" value="1"/>
</dbReference>
<evidence type="ECO:0000313" key="3">
    <source>
        <dbReference type="EMBL" id="KAJ7356239.1"/>
    </source>
</evidence>
<evidence type="ECO:0000313" key="4">
    <source>
        <dbReference type="Proteomes" id="UP001163046"/>
    </source>
</evidence>
<dbReference type="Pfam" id="PF00226">
    <property type="entry name" value="DnaJ"/>
    <property type="match status" value="1"/>
</dbReference>
<dbReference type="GO" id="GO:0043066">
    <property type="term" value="P:negative regulation of apoptotic process"/>
    <property type="evidence" value="ECO:0007669"/>
    <property type="project" value="TreeGrafter"/>
</dbReference>
<organism evidence="3 4">
    <name type="scientific">Desmophyllum pertusum</name>
    <dbReference type="NCBI Taxonomy" id="174260"/>
    <lineage>
        <taxon>Eukaryota</taxon>
        <taxon>Metazoa</taxon>
        <taxon>Cnidaria</taxon>
        <taxon>Anthozoa</taxon>
        <taxon>Hexacorallia</taxon>
        <taxon>Scleractinia</taxon>
        <taxon>Caryophylliina</taxon>
        <taxon>Caryophylliidae</taxon>
        <taxon>Desmophyllum</taxon>
    </lineage>
</organism>
<sequence>MAARRSGSLLFQRCIFCSRETLKRRRDFDVRNFSRTGNTLLVASSRGGIFFASAPARKINPSFIGAISNHGREFHTSDPAHRKDYYNILGVSPNADQKEIKKAYFNLAKKYHPDTNKSAGAAEKFQEISEAYEVLSDDNKRSSYDNFGTADFGGAAGGNPFGGGSPFGQSVDAEEILRSFFGGRGQSVWLSDRKWRFWRV</sequence>
<dbReference type="Proteomes" id="UP001163046">
    <property type="component" value="Unassembled WGS sequence"/>
</dbReference>
<feature type="domain" description="J" evidence="2">
    <location>
        <begin position="84"/>
        <end position="148"/>
    </location>
</feature>
<proteinExistence type="predicted"/>
<comment type="caution">
    <text evidence="3">The sequence shown here is derived from an EMBL/GenBank/DDBJ whole genome shotgun (WGS) entry which is preliminary data.</text>
</comment>
<dbReference type="PROSITE" id="PS00636">
    <property type="entry name" value="DNAJ_1"/>
    <property type="match status" value="1"/>
</dbReference>
<dbReference type="AlphaFoldDB" id="A0A9X0CJE5"/>
<protein>
    <recommendedName>
        <fullName evidence="2">J domain-containing protein</fullName>
    </recommendedName>
</protein>
<dbReference type="InterPro" id="IPR018253">
    <property type="entry name" value="DnaJ_domain_CS"/>
</dbReference>
<keyword evidence="4" id="KW-1185">Reference proteome</keyword>
<dbReference type="GO" id="GO:0005739">
    <property type="term" value="C:mitochondrion"/>
    <property type="evidence" value="ECO:0007669"/>
    <property type="project" value="TreeGrafter"/>
</dbReference>
<dbReference type="SMART" id="SM00271">
    <property type="entry name" value="DnaJ"/>
    <property type="match status" value="1"/>
</dbReference>
<dbReference type="EMBL" id="MU827323">
    <property type="protein sequence ID" value="KAJ7356239.1"/>
    <property type="molecule type" value="Genomic_DNA"/>
</dbReference>
<dbReference type="OrthoDB" id="10250354at2759"/>
<reference evidence="3" key="1">
    <citation type="submission" date="2023-01" db="EMBL/GenBank/DDBJ databases">
        <title>Genome assembly of the deep-sea coral Lophelia pertusa.</title>
        <authorList>
            <person name="Herrera S."/>
            <person name="Cordes E."/>
        </authorList>
    </citation>
    <scope>NUCLEOTIDE SEQUENCE</scope>
    <source>
        <strain evidence="3">USNM1676648</strain>
        <tissue evidence="3">Polyp</tissue>
    </source>
</reference>
<dbReference type="SUPFAM" id="SSF46565">
    <property type="entry name" value="Chaperone J-domain"/>
    <property type="match status" value="1"/>
</dbReference>
<name>A0A9X0CJE5_9CNID</name>
<accession>A0A9X0CJE5</accession>
<dbReference type="InterPro" id="IPR051938">
    <property type="entry name" value="Apopto_cytoskel_mod"/>
</dbReference>
<dbReference type="FunFam" id="1.10.287.110:FF:000034">
    <property type="entry name" value="Chaperone protein DnaJ"/>
    <property type="match status" value="1"/>
</dbReference>
<dbReference type="PROSITE" id="PS50076">
    <property type="entry name" value="DNAJ_2"/>
    <property type="match status" value="1"/>
</dbReference>
<dbReference type="Gene3D" id="1.10.287.110">
    <property type="entry name" value="DnaJ domain"/>
    <property type="match status" value="1"/>
</dbReference>
<dbReference type="InterPro" id="IPR036869">
    <property type="entry name" value="J_dom_sf"/>
</dbReference>
<gene>
    <name evidence="3" type="ORF">OS493_025993</name>
</gene>
<dbReference type="CDD" id="cd06257">
    <property type="entry name" value="DnaJ"/>
    <property type="match status" value="1"/>
</dbReference>
<dbReference type="PANTHER" id="PTHR44145">
    <property type="entry name" value="DNAJ HOMOLOG SUBFAMILY A MEMBER 3, MITOCHONDRIAL"/>
    <property type="match status" value="1"/>
</dbReference>
<dbReference type="PRINTS" id="PR00625">
    <property type="entry name" value="JDOMAIN"/>
</dbReference>